<evidence type="ECO:0008006" key="4">
    <source>
        <dbReference type="Google" id="ProtNLM"/>
    </source>
</evidence>
<comment type="caution">
    <text evidence="2">The sequence shown here is derived from an EMBL/GenBank/DDBJ whole genome shotgun (WGS) entry which is preliminary data.</text>
</comment>
<feature type="signal peptide" evidence="1">
    <location>
        <begin position="1"/>
        <end position="21"/>
    </location>
</feature>
<dbReference type="OrthoDB" id="2896642at2759"/>
<gene>
    <name evidence="2" type="ORF">HMN09_01101700</name>
</gene>
<sequence length="324" mass="32756">MASTLMRALAILGLAVSSAFASLPTTTIYQSPAMLPFENIAVRASGELLLTSVYSPVLYSLDASSGTLTDVITIGGGATSLLGISEFSADNFAVVAAEFNATTDTEVGGTVAIWHVCLTGSTPVATNIASLPSSVIGANGLSAIFGSSTVFVADSGSGTIFTIDMSSGAVAVGVQAAALEPVGQLLGVNGLKVSESTIYFTNSAQGTFGSIDILPGATLNASSITTLGTLEDGAPSAQHLFDDLALDTEGRAWVAVHPGSISLFTPNDDQADWVQTDAIVGDTDDYDVFVVPTSCAFGRTPSDATTLYVTTDGGQVVAVDTSGV</sequence>
<dbReference type="InterPro" id="IPR011042">
    <property type="entry name" value="6-blade_b-propeller_TolB-like"/>
</dbReference>
<reference evidence="2" key="1">
    <citation type="submission" date="2020-05" db="EMBL/GenBank/DDBJ databases">
        <title>Mycena genomes resolve the evolution of fungal bioluminescence.</title>
        <authorList>
            <person name="Tsai I.J."/>
        </authorList>
    </citation>
    <scope>NUCLEOTIDE SEQUENCE</scope>
    <source>
        <strain evidence="2">110903Hualien_Pintung</strain>
    </source>
</reference>
<feature type="chain" id="PRO_5034060861" description="SMP-30/Gluconolactonase/LRE-like region domain-containing protein" evidence="1">
    <location>
        <begin position="22"/>
        <end position="324"/>
    </location>
</feature>
<proteinExistence type="predicted"/>
<dbReference type="AlphaFoldDB" id="A0A8H6W1W8"/>
<accession>A0A8H6W1W8</accession>
<name>A0A8H6W1W8_MYCCL</name>
<dbReference type="SUPFAM" id="SSF63829">
    <property type="entry name" value="Calcium-dependent phosphotriesterase"/>
    <property type="match status" value="1"/>
</dbReference>
<keyword evidence="3" id="KW-1185">Reference proteome</keyword>
<evidence type="ECO:0000313" key="2">
    <source>
        <dbReference type="EMBL" id="KAF7296319.1"/>
    </source>
</evidence>
<organism evidence="2 3">
    <name type="scientific">Mycena chlorophos</name>
    <name type="common">Agaric fungus</name>
    <name type="synonym">Agaricus chlorophos</name>
    <dbReference type="NCBI Taxonomy" id="658473"/>
    <lineage>
        <taxon>Eukaryota</taxon>
        <taxon>Fungi</taxon>
        <taxon>Dikarya</taxon>
        <taxon>Basidiomycota</taxon>
        <taxon>Agaricomycotina</taxon>
        <taxon>Agaricomycetes</taxon>
        <taxon>Agaricomycetidae</taxon>
        <taxon>Agaricales</taxon>
        <taxon>Marasmiineae</taxon>
        <taxon>Mycenaceae</taxon>
        <taxon>Mycena</taxon>
    </lineage>
</organism>
<dbReference type="Gene3D" id="2.120.10.30">
    <property type="entry name" value="TolB, C-terminal domain"/>
    <property type="match status" value="1"/>
</dbReference>
<keyword evidence="1" id="KW-0732">Signal</keyword>
<evidence type="ECO:0000256" key="1">
    <source>
        <dbReference type="SAM" id="SignalP"/>
    </source>
</evidence>
<dbReference type="InterPro" id="IPR052998">
    <property type="entry name" value="Hetero-Diels-Alderase-like"/>
</dbReference>
<dbReference type="Proteomes" id="UP000613580">
    <property type="component" value="Unassembled WGS sequence"/>
</dbReference>
<dbReference type="PANTHER" id="PTHR42060">
    <property type="entry name" value="NHL REPEAT-CONTAINING PROTEIN-RELATED"/>
    <property type="match status" value="1"/>
</dbReference>
<dbReference type="PANTHER" id="PTHR42060:SF1">
    <property type="entry name" value="NHL REPEAT-CONTAINING PROTEIN"/>
    <property type="match status" value="1"/>
</dbReference>
<dbReference type="EMBL" id="JACAZE010000017">
    <property type="protein sequence ID" value="KAF7296319.1"/>
    <property type="molecule type" value="Genomic_DNA"/>
</dbReference>
<evidence type="ECO:0000313" key="3">
    <source>
        <dbReference type="Proteomes" id="UP000613580"/>
    </source>
</evidence>
<protein>
    <recommendedName>
        <fullName evidence="4">SMP-30/Gluconolactonase/LRE-like region domain-containing protein</fullName>
    </recommendedName>
</protein>